<dbReference type="AlphaFoldDB" id="A0AAD7C1N2"/>
<evidence type="ECO:0000313" key="2">
    <source>
        <dbReference type="Proteomes" id="UP001221142"/>
    </source>
</evidence>
<comment type="caution">
    <text evidence="1">The sequence shown here is derived from an EMBL/GenBank/DDBJ whole genome shotgun (WGS) entry which is preliminary data.</text>
</comment>
<keyword evidence="2" id="KW-1185">Reference proteome</keyword>
<dbReference type="EMBL" id="JARKIF010000006">
    <property type="protein sequence ID" value="KAJ7636712.1"/>
    <property type="molecule type" value="Genomic_DNA"/>
</dbReference>
<dbReference type="Proteomes" id="UP001221142">
    <property type="component" value="Unassembled WGS sequence"/>
</dbReference>
<sequence length="233" mass="25536">MCKSEGKTCRSRLGLQLHPVQKNVEWQRVLGSGLEFCGKKRGIQGVIWPMRSTGPGELVKAQVHLSLGLFYVYDRRVGSLAQAWVTERSMAAQKGPQIKNPQPGTIVTIAIDVIAAQGLQELSTCVLAQMAWLGCKMQNTFPDQSLFDQVRASQDASMMCCNITVPPEFYVPQVSKFSTRPALVDLPILPPFWFPNTAAAPQRACDPGAHELDGMSNYPLQIFPGDTNSSGDL</sequence>
<evidence type="ECO:0000313" key="1">
    <source>
        <dbReference type="EMBL" id="KAJ7636712.1"/>
    </source>
</evidence>
<gene>
    <name evidence="1" type="ORF">FB45DRAFT_864713</name>
</gene>
<protein>
    <submittedName>
        <fullName evidence="1">Uncharacterized protein</fullName>
    </submittedName>
</protein>
<proteinExistence type="predicted"/>
<organism evidence="1 2">
    <name type="scientific">Roridomyces roridus</name>
    <dbReference type="NCBI Taxonomy" id="1738132"/>
    <lineage>
        <taxon>Eukaryota</taxon>
        <taxon>Fungi</taxon>
        <taxon>Dikarya</taxon>
        <taxon>Basidiomycota</taxon>
        <taxon>Agaricomycotina</taxon>
        <taxon>Agaricomycetes</taxon>
        <taxon>Agaricomycetidae</taxon>
        <taxon>Agaricales</taxon>
        <taxon>Marasmiineae</taxon>
        <taxon>Mycenaceae</taxon>
        <taxon>Roridomyces</taxon>
    </lineage>
</organism>
<reference evidence="1" key="1">
    <citation type="submission" date="2023-03" db="EMBL/GenBank/DDBJ databases">
        <title>Massive genome expansion in bonnet fungi (Mycena s.s.) driven by repeated elements and novel gene families across ecological guilds.</title>
        <authorList>
            <consortium name="Lawrence Berkeley National Laboratory"/>
            <person name="Harder C.B."/>
            <person name="Miyauchi S."/>
            <person name="Viragh M."/>
            <person name="Kuo A."/>
            <person name="Thoen E."/>
            <person name="Andreopoulos B."/>
            <person name="Lu D."/>
            <person name="Skrede I."/>
            <person name="Drula E."/>
            <person name="Henrissat B."/>
            <person name="Morin E."/>
            <person name="Kohler A."/>
            <person name="Barry K."/>
            <person name="LaButti K."/>
            <person name="Morin E."/>
            <person name="Salamov A."/>
            <person name="Lipzen A."/>
            <person name="Mereny Z."/>
            <person name="Hegedus B."/>
            <person name="Baldrian P."/>
            <person name="Stursova M."/>
            <person name="Weitz H."/>
            <person name="Taylor A."/>
            <person name="Grigoriev I.V."/>
            <person name="Nagy L.G."/>
            <person name="Martin F."/>
            <person name="Kauserud H."/>
        </authorList>
    </citation>
    <scope>NUCLEOTIDE SEQUENCE</scope>
    <source>
        <strain evidence="1">9284</strain>
    </source>
</reference>
<accession>A0AAD7C1N2</accession>
<name>A0AAD7C1N2_9AGAR</name>